<feature type="non-terminal residue" evidence="3">
    <location>
        <position position="1"/>
    </location>
</feature>
<keyword evidence="4" id="KW-1185">Reference proteome</keyword>
<evidence type="ECO:0000313" key="4">
    <source>
        <dbReference type="Proteomes" id="UP000311919"/>
    </source>
</evidence>
<organism evidence="3 4">
    <name type="scientific">Schistosoma japonicum</name>
    <name type="common">Blood fluke</name>
    <dbReference type="NCBI Taxonomy" id="6182"/>
    <lineage>
        <taxon>Eukaryota</taxon>
        <taxon>Metazoa</taxon>
        <taxon>Spiralia</taxon>
        <taxon>Lophotrochozoa</taxon>
        <taxon>Platyhelminthes</taxon>
        <taxon>Trematoda</taxon>
        <taxon>Digenea</taxon>
        <taxon>Strigeidida</taxon>
        <taxon>Schistosomatoidea</taxon>
        <taxon>Schistosomatidae</taxon>
        <taxon>Schistosoma</taxon>
    </lineage>
</organism>
<feature type="region of interest" description="Disordered" evidence="1">
    <location>
        <begin position="20"/>
        <end position="39"/>
    </location>
</feature>
<feature type="non-terminal residue" evidence="3">
    <location>
        <position position="435"/>
    </location>
</feature>
<protein>
    <submittedName>
        <fullName evidence="3">Polyprotein</fullName>
    </submittedName>
</protein>
<accession>A0A4Z2D1N1</accession>
<reference evidence="3 4" key="1">
    <citation type="submission" date="2019-03" db="EMBL/GenBank/DDBJ databases">
        <title>An improved genome assembly of the fluke Schistosoma japonicum.</title>
        <authorList>
            <person name="Hu W."/>
            <person name="Luo F."/>
            <person name="Yin M."/>
            <person name="Mo X."/>
            <person name="Sun C."/>
            <person name="Wu Q."/>
            <person name="Zhu B."/>
            <person name="Xiang M."/>
            <person name="Wang J."/>
            <person name="Wang Y."/>
            <person name="Zhang T."/>
            <person name="Xu B."/>
            <person name="Zheng H."/>
            <person name="Feng Z."/>
        </authorList>
    </citation>
    <scope>NUCLEOTIDE SEQUENCE [LARGE SCALE GENOMIC DNA]</scope>
    <source>
        <strain evidence="3">HuSjv2</strain>
        <tissue evidence="3">Worms</tissue>
    </source>
</reference>
<feature type="compositionally biased region" description="Polar residues" evidence="1">
    <location>
        <begin position="20"/>
        <end position="37"/>
    </location>
</feature>
<dbReference type="SUPFAM" id="SSF56672">
    <property type="entry name" value="DNA/RNA polymerases"/>
    <property type="match status" value="1"/>
</dbReference>
<dbReference type="CDD" id="cd01650">
    <property type="entry name" value="RT_nLTR_like"/>
    <property type="match status" value="1"/>
</dbReference>
<dbReference type="InterPro" id="IPR043502">
    <property type="entry name" value="DNA/RNA_pol_sf"/>
</dbReference>
<dbReference type="PANTHER" id="PTHR19446">
    <property type="entry name" value="REVERSE TRANSCRIPTASES"/>
    <property type="match status" value="1"/>
</dbReference>
<dbReference type="OrthoDB" id="6247999at2759"/>
<sequence length="435" mass="49630">AVRDRPQAVVPWALRSRSQVSETDTNLPSFSGSSRNTLPRCGQPGIGRLSENESHLGGCYGVTAQRTDNGDRLLQLCSDNRLFLANTNFRHKENHLLTWRPPKSVLLNDNKAKNIFQEQLEKQLGDRVSDSHLEAGWNDIKKAVETAMISASKVNHKARMKPWISVASTELMDARKLIPPGSERDEERSELKRRLIKSLRNDREQWWVAKAETMEKAAAIGNSRQLFRLIKETGIRDPNVSETISENDGIIIHSQSRRLDRWAEHFRDQFNWPSATLGLPTIPTHPEWQIDLTPPSLYEIEKAIGNLKRSRAAGPDRLTPNIFKDGGRIWELGVIPSDWSESLIVPIYKKGQKSSCDNHRGISLTNIVSKLLASIILRRLTRAREEQTRENQDGFRPGRGCVDHIFTLRQVLEHRHTFRRPTIVVFLDLKAEFDS</sequence>
<dbReference type="EMBL" id="SKCS01000363">
    <property type="protein sequence ID" value="TNN10329.1"/>
    <property type="molecule type" value="Genomic_DNA"/>
</dbReference>
<dbReference type="InterPro" id="IPR000477">
    <property type="entry name" value="RT_dom"/>
</dbReference>
<dbReference type="Pfam" id="PF00078">
    <property type="entry name" value="RVT_1"/>
    <property type="match status" value="1"/>
</dbReference>
<evidence type="ECO:0000256" key="1">
    <source>
        <dbReference type="SAM" id="MobiDB-lite"/>
    </source>
</evidence>
<gene>
    <name evidence="3" type="ORF">EWB00_005526</name>
</gene>
<comment type="caution">
    <text evidence="3">The sequence shown here is derived from an EMBL/GenBank/DDBJ whole genome shotgun (WGS) entry which is preliminary data.</text>
</comment>
<evidence type="ECO:0000313" key="3">
    <source>
        <dbReference type="EMBL" id="TNN10329.1"/>
    </source>
</evidence>
<name>A0A4Z2D1N1_SCHJA</name>
<feature type="domain" description="Reverse transcriptase" evidence="2">
    <location>
        <begin position="351"/>
        <end position="435"/>
    </location>
</feature>
<evidence type="ECO:0000259" key="2">
    <source>
        <dbReference type="Pfam" id="PF00078"/>
    </source>
</evidence>
<dbReference type="Proteomes" id="UP000311919">
    <property type="component" value="Unassembled WGS sequence"/>
</dbReference>
<proteinExistence type="predicted"/>
<dbReference type="AlphaFoldDB" id="A0A4Z2D1N1"/>
<dbReference type="STRING" id="6182.A0A4Z2D1N1"/>